<comment type="caution">
    <text evidence="7">The sequence shown here is derived from an EMBL/GenBank/DDBJ whole genome shotgun (WGS) entry which is preliminary data.</text>
</comment>
<dbReference type="Pfam" id="PF13187">
    <property type="entry name" value="Fer4_9"/>
    <property type="match status" value="1"/>
</dbReference>
<keyword evidence="4" id="KW-0411">Iron-sulfur</keyword>
<evidence type="ECO:0000313" key="7">
    <source>
        <dbReference type="EMBL" id="MQM72254.1"/>
    </source>
</evidence>
<dbReference type="GO" id="GO:0051539">
    <property type="term" value="F:4 iron, 4 sulfur cluster binding"/>
    <property type="evidence" value="ECO:0007669"/>
    <property type="project" value="UniProtKB-KW"/>
</dbReference>
<dbReference type="PROSITE" id="PS00198">
    <property type="entry name" value="4FE4S_FER_1"/>
    <property type="match status" value="2"/>
</dbReference>
<dbReference type="GO" id="GO:0016020">
    <property type="term" value="C:membrane"/>
    <property type="evidence" value="ECO:0007669"/>
    <property type="project" value="InterPro"/>
</dbReference>
<keyword evidence="8" id="KW-1185">Reference proteome</keyword>
<evidence type="ECO:0000256" key="2">
    <source>
        <dbReference type="ARBA" id="ARBA00022723"/>
    </source>
</evidence>
<name>A0A6L5GPU7_9FIRM</name>
<dbReference type="Gene3D" id="3.30.70.3270">
    <property type="match status" value="1"/>
</dbReference>
<dbReference type="GO" id="GO:0016651">
    <property type="term" value="F:oxidoreductase activity, acting on NAD(P)H"/>
    <property type="evidence" value="ECO:0007669"/>
    <property type="project" value="InterPro"/>
</dbReference>
<keyword evidence="5" id="KW-0175">Coiled coil</keyword>
<evidence type="ECO:0000256" key="3">
    <source>
        <dbReference type="ARBA" id="ARBA00023004"/>
    </source>
</evidence>
<feature type="domain" description="4Fe-4S ferredoxin-type" evidence="6">
    <location>
        <begin position="68"/>
        <end position="97"/>
    </location>
</feature>
<sequence length="157" mass="17072">MAHFFTFAKTALKNLTSKPVTTKYPDAPIDYPARSRGHIEIDIDQCISCSLCVRNCPTECLAVDKNAGTWTINRFDCIVCGYCTVNCPKHCLKVVNGYQKPGTEKQAATYQKSPEVMAAEKAKKEALAKKKAEALKKAQAAKAAKAAQAAEAKKEGD</sequence>
<dbReference type="PANTHER" id="PTHR10849">
    <property type="entry name" value="NADH DEHYDROGENASE UBIQUINONE IRON-SULFUR PROTEIN 8, MITOCHONDRIAL"/>
    <property type="match status" value="1"/>
</dbReference>
<reference evidence="7" key="1">
    <citation type="journal article" date="2020" name="Appl. Environ. Microbiol.">
        <title>Medium-Chain Fatty Acid Synthesis by 'Candidatus Weimeria bifida' gen. nov., sp. nov., and 'Candidatus Pseudoramibacter fermentans' sp. nov.</title>
        <authorList>
            <person name="Scarborough M.J."/>
            <person name="Myers K.S."/>
            <person name="Donohue T.J."/>
            <person name="Noguera D.R."/>
        </authorList>
    </citation>
    <scope>NUCLEOTIDE SEQUENCE</scope>
    <source>
        <strain evidence="7">EUB1.1</strain>
    </source>
</reference>
<proteinExistence type="predicted"/>
<evidence type="ECO:0000259" key="6">
    <source>
        <dbReference type="PROSITE" id="PS51379"/>
    </source>
</evidence>
<dbReference type="InterPro" id="IPR010226">
    <property type="entry name" value="NADH_quinone_OxRdtase_chainI"/>
</dbReference>
<keyword evidence="3" id="KW-0408">Iron</keyword>
<evidence type="ECO:0000256" key="1">
    <source>
        <dbReference type="ARBA" id="ARBA00022485"/>
    </source>
</evidence>
<dbReference type="GO" id="GO:0046872">
    <property type="term" value="F:metal ion binding"/>
    <property type="evidence" value="ECO:0007669"/>
    <property type="project" value="UniProtKB-KW"/>
</dbReference>
<evidence type="ECO:0000256" key="4">
    <source>
        <dbReference type="ARBA" id="ARBA00023014"/>
    </source>
</evidence>
<dbReference type="AlphaFoldDB" id="A0A6L5GPU7"/>
<dbReference type="PROSITE" id="PS51379">
    <property type="entry name" value="4FE4S_FER_2"/>
    <property type="match status" value="2"/>
</dbReference>
<dbReference type="SUPFAM" id="SSF54862">
    <property type="entry name" value="4Fe-4S ferredoxins"/>
    <property type="match status" value="1"/>
</dbReference>
<evidence type="ECO:0000313" key="8">
    <source>
        <dbReference type="Proteomes" id="UP000473648"/>
    </source>
</evidence>
<dbReference type="InterPro" id="IPR017900">
    <property type="entry name" value="4Fe4S_Fe_S_CS"/>
</dbReference>
<dbReference type="InterPro" id="IPR017896">
    <property type="entry name" value="4Fe4S_Fe-S-bd"/>
</dbReference>
<evidence type="ECO:0000256" key="5">
    <source>
        <dbReference type="SAM" id="Coils"/>
    </source>
</evidence>
<organism evidence="7 8">
    <name type="scientific">Candidatus Pseudoramibacter fermentans</name>
    <dbReference type="NCBI Taxonomy" id="2594427"/>
    <lineage>
        <taxon>Bacteria</taxon>
        <taxon>Bacillati</taxon>
        <taxon>Bacillota</taxon>
        <taxon>Clostridia</taxon>
        <taxon>Eubacteriales</taxon>
        <taxon>Eubacteriaceae</taxon>
        <taxon>Pseudoramibacter</taxon>
    </lineage>
</organism>
<keyword evidence="1" id="KW-0004">4Fe-4S</keyword>
<accession>A0A6L5GPU7</accession>
<dbReference type="EMBL" id="VOGB01000004">
    <property type="protein sequence ID" value="MQM72254.1"/>
    <property type="molecule type" value="Genomic_DNA"/>
</dbReference>
<feature type="coiled-coil region" evidence="5">
    <location>
        <begin position="117"/>
        <end position="155"/>
    </location>
</feature>
<gene>
    <name evidence="7" type="ORF">FRC53_02245</name>
</gene>
<keyword evidence="2" id="KW-0479">Metal-binding</keyword>
<protein>
    <submittedName>
        <fullName evidence="7">Hydrogenase</fullName>
    </submittedName>
</protein>
<feature type="domain" description="4Fe-4S ferredoxin-type" evidence="6">
    <location>
        <begin position="37"/>
        <end position="66"/>
    </location>
</feature>
<dbReference type="Proteomes" id="UP000473648">
    <property type="component" value="Unassembled WGS sequence"/>
</dbReference>